<dbReference type="PANTHER" id="PTHR30603:SF13">
    <property type="entry name" value="RNA POLYMERASE SIGMA FACTOR SIGC"/>
    <property type="match status" value="1"/>
</dbReference>
<dbReference type="Pfam" id="PF04545">
    <property type="entry name" value="Sigma70_r4"/>
    <property type="match status" value="1"/>
</dbReference>
<evidence type="ECO:0000256" key="2">
    <source>
        <dbReference type="ARBA" id="ARBA00023015"/>
    </source>
</evidence>
<dbReference type="InterPro" id="IPR050239">
    <property type="entry name" value="Sigma-70_RNA_pol_init_factors"/>
</dbReference>
<dbReference type="InterPro" id="IPR000943">
    <property type="entry name" value="RNA_pol_sigma70"/>
</dbReference>
<organism evidence="8">
    <name type="scientific">Spinacia oleracea</name>
    <name type="common">Spinach</name>
    <dbReference type="NCBI Taxonomy" id="3562"/>
    <lineage>
        <taxon>Eukaryota</taxon>
        <taxon>Viridiplantae</taxon>
        <taxon>Streptophyta</taxon>
        <taxon>Embryophyta</taxon>
        <taxon>Tracheophyta</taxon>
        <taxon>Spermatophyta</taxon>
        <taxon>Magnoliopsida</taxon>
        <taxon>eudicotyledons</taxon>
        <taxon>Gunneridae</taxon>
        <taxon>Pentapetalae</taxon>
        <taxon>Caryophyllales</taxon>
        <taxon>Chenopodiaceae</taxon>
        <taxon>Chenopodioideae</taxon>
        <taxon>Anserineae</taxon>
        <taxon>Spinacia</taxon>
    </lineage>
</organism>
<feature type="non-terminal residue" evidence="8">
    <location>
        <position position="1"/>
    </location>
</feature>
<accession>A0A9R0IEL9</accession>
<dbReference type="GO" id="GO:0016987">
    <property type="term" value="F:sigma factor activity"/>
    <property type="evidence" value="ECO:0007669"/>
    <property type="project" value="UniProtKB-KW"/>
</dbReference>
<name>Q710C2_SPIOL</name>
<protein>
    <submittedName>
        <fullName evidence="8 10">Sigma factor</fullName>
    </submittedName>
</protein>
<evidence type="ECO:0000259" key="6">
    <source>
        <dbReference type="Pfam" id="PF04542"/>
    </source>
</evidence>
<evidence type="ECO:0000313" key="8">
    <source>
        <dbReference type="EMBL" id="CAD20832.1"/>
    </source>
</evidence>
<dbReference type="GO" id="GO:0003677">
    <property type="term" value="F:DNA binding"/>
    <property type="evidence" value="ECO:0007669"/>
    <property type="project" value="UniProtKB-KW"/>
</dbReference>
<dbReference type="PRINTS" id="PR00046">
    <property type="entry name" value="SIGMA70FCT"/>
</dbReference>
<reference evidence="10" key="4">
    <citation type="submission" date="2025-05" db="UniProtKB">
        <authorList>
            <consortium name="RefSeq"/>
        </authorList>
    </citation>
    <scope>IDENTIFICATION</scope>
    <source>
        <tissue evidence="10">Leaf</tissue>
    </source>
</reference>
<keyword evidence="2" id="KW-0805">Transcription regulation</keyword>
<dbReference type="Gene3D" id="1.10.10.10">
    <property type="entry name" value="Winged helix-like DNA-binding domain superfamily/Winged helix DNA-binding domain"/>
    <property type="match status" value="2"/>
</dbReference>
<dbReference type="InterPro" id="IPR014284">
    <property type="entry name" value="RNA_pol_sigma-70_dom"/>
</dbReference>
<keyword evidence="5" id="KW-0804">Transcription</keyword>
<dbReference type="InterPro" id="IPR036388">
    <property type="entry name" value="WH-like_DNA-bd_sf"/>
</dbReference>
<dbReference type="CDD" id="cd06171">
    <property type="entry name" value="Sigma70_r4"/>
    <property type="match status" value="1"/>
</dbReference>
<evidence type="ECO:0000313" key="9">
    <source>
        <dbReference type="Proteomes" id="UP000813463"/>
    </source>
</evidence>
<accession>Q710C2</accession>
<evidence type="ECO:0000313" key="10">
    <source>
        <dbReference type="RefSeq" id="XP_021847727.2"/>
    </source>
</evidence>
<keyword evidence="4" id="KW-0238">DNA-binding</keyword>
<reference evidence="8" key="2">
    <citation type="journal article" date="2006" name="Plant Physiol.">
        <title>Building up of the plastid transcriptional machinery during germination and early plant development.</title>
        <authorList>
            <person name="Demarsy E."/>
            <person name="Courtois F."/>
            <person name="Azevedo J."/>
            <person name="Buhot L."/>
            <person name="Lerbs-Mache S."/>
        </authorList>
    </citation>
    <scope>NUCLEOTIDE SEQUENCE</scope>
</reference>
<reference evidence="8" key="1">
    <citation type="submission" date="2002-01" db="EMBL/GenBank/DDBJ databases">
        <authorList>
            <person name="Mache S."/>
        </authorList>
    </citation>
    <scope>NUCLEOTIDE SEQUENCE</scope>
</reference>
<evidence type="ECO:0000256" key="3">
    <source>
        <dbReference type="ARBA" id="ARBA00023082"/>
    </source>
</evidence>
<sequence length="548" mass="62128">MGFGCKLNMMRCVLPSLRSPFTTNSSPPCSTSFRGKELDFGSARLSLLTIGFDESETLRKDTLRPHAGSSSVPLTVENDYSNLETTISKRSCKDLISDTEVLSDRDVSVYVRSVQSCSASHFHTLMANINLLENKVSDSELLKLEKDILVQLGRLGALQLFHACLSRIIDMSDLPGLITEDGKANVRKDNELKKKLVFSKRKEERKLRQERRLQASTSKRCACKSESSIESSIHHVVSTAAKKTKARGRRAIIAKNEAEMSRGIKVVAQLEKVKLTLEKETGKAVSLNCWAEAAGIDEKVLQHDLHFGWYCRDELLKSGRSLVLYLSRYYRGLGVAHEDLMQAGNIGILQGAERFDHTRGYQFSTYVQYWIRKAMSQLVSRHGRGIKVPTTLSTTINRVQKARKILKRSQGKHPDDVEVSKSTGLSLDKIKSADNCLRIVGSLDQKVGHFINMKYLECTPDTALEMPEKTVMKQHMRNDVHKLLQELDPKERRVLIHRYGLEGHCMSLHEVGKVFDVSKEWIRKMEKRALTKLRTEQNQTNLKHYLNL</sequence>
<dbReference type="NCBIfam" id="TIGR02937">
    <property type="entry name" value="sigma70-ECF"/>
    <property type="match status" value="1"/>
</dbReference>
<dbReference type="Gene3D" id="1.20.120.1810">
    <property type="match status" value="1"/>
</dbReference>
<dbReference type="InterPro" id="IPR007630">
    <property type="entry name" value="RNA_pol_sigma70_r4"/>
</dbReference>
<dbReference type="SUPFAM" id="SSF88659">
    <property type="entry name" value="Sigma3 and sigma4 domains of RNA polymerase sigma factors"/>
    <property type="match status" value="2"/>
</dbReference>
<dbReference type="EMBL" id="AJ427913">
    <property type="protein sequence ID" value="CAD20832.1"/>
    <property type="molecule type" value="mRNA"/>
</dbReference>
<evidence type="ECO:0000256" key="4">
    <source>
        <dbReference type="ARBA" id="ARBA00023125"/>
    </source>
</evidence>
<evidence type="ECO:0000256" key="5">
    <source>
        <dbReference type="ARBA" id="ARBA00023163"/>
    </source>
</evidence>
<dbReference type="PANTHER" id="PTHR30603">
    <property type="entry name" value="RNA POLYMERASE SIGMA FACTOR RPO"/>
    <property type="match status" value="1"/>
</dbReference>
<proteinExistence type="evidence at transcript level"/>
<dbReference type="InterPro" id="IPR013325">
    <property type="entry name" value="RNA_pol_sigma_r2"/>
</dbReference>
<dbReference type="Proteomes" id="UP000813463">
    <property type="component" value="Chromosome 1"/>
</dbReference>
<dbReference type="RefSeq" id="XP_021847727.2">
    <property type="nucleotide sequence ID" value="XM_021992035.2"/>
</dbReference>
<evidence type="ECO:0000256" key="1">
    <source>
        <dbReference type="ARBA" id="ARBA00007788"/>
    </source>
</evidence>
<keyword evidence="3" id="KW-0731">Sigma factor</keyword>
<dbReference type="OrthoDB" id="206108at2759"/>
<dbReference type="InterPro" id="IPR007627">
    <property type="entry name" value="RNA_pol_sigma70_r2"/>
</dbReference>
<dbReference type="AlphaFoldDB" id="Q710C2"/>
<dbReference type="InterPro" id="IPR013324">
    <property type="entry name" value="RNA_pol_sigma_r3/r4-like"/>
</dbReference>
<dbReference type="Pfam" id="PF04542">
    <property type="entry name" value="Sigma70_r2"/>
    <property type="match status" value="1"/>
</dbReference>
<keyword evidence="9" id="KW-1185">Reference proteome</keyword>
<feature type="domain" description="RNA polymerase sigma-70 region 2" evidence="6">
    <location>
        <begin position="320"/>
        <end position="384"/>
    </location>
</feature>
<comment type="similarity">
    <text evidence="1">Belongs to the sigma-70 factor family.</text>
</comment>
<feature type="domain" description="RNA polymerase sigma-70 region 4" evidence="7">
    <location>
        <begin position="483"/>
        <end position="534"/>
    </location>
</feature>
<evidence type="ECO:0000259" key="7">
    <source>
        <dbReference type="Pfam" id="PF04545"/>
    </source>
</evidence>
<dbReference type="KEGG" id="soe:110787414"/>
<reference evidence="9" key="3">
    <citation type="journal article" date="2021" name="Nat. Commun.">
        <title>Genomic analyses provide insights into spinach domestication and the genetic basis of agronomic traits.</title>
        <authorList>
            <person name="Cai X."/>
            <person name="Sun X."/>
            <person name="Xu C."/>
            <person name="Sun H."/>
            <person name="Wang X."/>
            <person name="Ge C."/>
            <person name="Zhang Z."/>
            <person name="Wang Q."/>
            <person name="Fei Z."/>
            <person name="Jiao C."/>
            <person name="Wang Q."/>
        </authorList>
    </citation>
    <scope>NUCLEOTIDE SEQUENCE [LARGE SCALE GENOMIC DNA]</scope>
    <source>
        <strain evidence="9">cv. Varoflay</strain>
    </source>
</reference>
<gene>
    <name evidence="8" type="primary">sig3</name>
    <name evidence="10" type="synonym">LOC110787414</name>
</gene>
<dbReference type="SUPFAM" id="SSF88946">
    <property type="entry name" value="Sigma2 domain of RNA polymerase sigma factors"/>
    <property type="match status" value="1"/>
</dbReference>
<dbReference type="GO" id="GO:0006352">
    <property type="term" value="P:DNA-templated transcription initiation"/>
    <property type="evidence" value="ECO:0007669"/>
    <property type="project" value="InterPro"/>
</dbReference>